<dbReference type="InterPro" id="IPR001810">
    <property type="entry name" value="F-box_dom"/>
</dbReference>
<dbReference type="AlphaFoldDB" id="A0A5C3N960"/>
<dbReference type="SUPFAM" id="SSF81383">
    <property type="entry name" value="F-box domain"/>
    <property type="match status" value="1"/>
</dbReference>
<protein>
    <recommendedName>
        <fullName evidence="1">F-box domain-containing protein</fullName>
    </recommendedName>
</protein>
<dbReference type="PROSITE" id="PS50181">
    <property type="entry name" value="FBOX"/>
    <property type="match status" value="1"/>
</dbReference>
<reference evidence="2 3" key="1">
    <citation type="journal article" date="2019" name="Nat. Ecol. Evol.">
        <title>Megaphylogeny resolves global patterns of mushroom evolution.</title>
        <authorList>
            <person name="Varga T."/>
            <person name="Krizsan K."/>
            <person name="Foldi C."/>
            <person name="Dima B."/>
            <person name="Sanchez-Garcia M."/>
            <person name="Sanchez-Ramirez S."/>
            <person name="Szollosi G.J."/>
            <person name="Szarkandi J.G."/>
            <person name="Papp V."/>
            <person name="Albert L."/>
            <person name="Andreopoulos W."/>
            <person name="Angelini C."/>
            <person name="Antonin V."/>
            <person name="Barry K.W."/>
            <person name="Bougher N.L."/>
            <person name="Buchanan P."/>
            <person name="Buyck B."/>
            <person name="Bense V."/>
            <person name="Catcheside P."/>
            <person name="Chovatia M."/>
            <person name="Cooper J."/>
            <person name="Damon W."/>
            <person name="Desjardin D."/>
            <person name="Finy P."/>
            <person name="Geml J."/>
            <person name="Haridas S."/>
            <person name="Hughes K."/>
            <person name="Justo A."/>
            <person name="Karasinski D."/>
            <person name="Kautmanova I."/>
            <person name="Kiss B."/>
            <person name="Kocsube S."/>
            <person name="Kotiranta H."/>
            <person name="LaButti K.M."/>
            <person name="Lechner B.E."/>
            <person name="Liimatainen K."/>
            <person name="Lipzen A."/>
            <person name="Lukacs Z."/>
            <person name="Mihaltcheva S."/>
            <person name="Morgado L.N."/>
            <person name="Niskanen T."/>
            <person name="Noordeloos M.E."/>
            <person name="Ohm R.A."/>
            <person name="Ortiz-Santana B."/>
            <person name="Ovrebo C."/>
            <person name="Racz N."/>
            <person name="Riley R."/>
            <person name="Savchenko A."/>
            <person name="Shiryaev A."/>
            <person name="Soop K."/>
            <person name="Spirin V."/>
            <person name="Szebenyi C."/>
            <person name="Tomsovsky M."/>
            <person name="Tulloss R.E."/>
            <person name="Uehling J."/>
            <person name="Grigoriev I.V."/>
            <person name="Vagvolgyi C."/>
            <person name="Papp T."/>
            <person name="Martin F.M."/>
            <person name="Miettinen O."/>
            <person name="Hibbett D.S."/>
            <person name="Nagy L.G."/>
        </authorList>
    </citation>
    <scope>NUCLEOTIDE SEQUENCE [LARGE SCALE GENOMIC DNA]</scope>
    <source>
        <strain evidence="2 3">OMC1185</strain>
    </source>
</reference>
<evidence type="ECO:0000259" key="1">
    <source>
        <dbReference type="PROSITE" id="PS50181"/>
    </source>
</evidence>
<dbReference type="Proteomes" id="UP000305948">
    <property type="component" value="Unassembled WGS sequence"/>
</dbReference>
<feature type="domain" description="F-box" evidence="1">
    <location>
        <begin position="2"/>
        <end position="48"/>
    </location>
</feature>
<dbReference type="STRING" id="5364.A0A5C3N960"/>
<dbReference type="InterPro" id="IPR036047">
    <property type="entry name" value="F-box-like_dom_sf"/>
</dbReference>
<sequence>MSLQLLGLPAELLHRCLYFLDGYSLLNCRRINRLFNTIIKQSTALQYAIELFAACAEDNPSCALSVSEKLQRLHRRQDAWHRFIRHKFISVDVQHIPSGIYDFTGGVYILGEAPQGMSRFTSGLKYICLPSLDELEDDKEVQIPWHSMETKDAIVDLGMAIQEHDLIAVVTQRTVSSDPSYTRDIFIEFIQFSTGKPHPLASKPMFTVYHNVEALGHASIGIEIVGDLLVLLLTFPFSPTTDDRLFVYNWKTATRTIVHTAHPNTYTSFTFISPTALVMPNNRLATLELFDLTAIGARATLIPVRLNLPALRLRCRIIRAACRGEPNPAPAGLNHRSDQPFHDRAEDALIVFNFLIQQQPRAHGLIAVSCVVHRSTLLDWFERRRYADGELELFWEDWGGPRGTRWFDANFVVTRWVTTTCGQRFAVVKEDGPSRISVMDFNPYRVRRIMADDKALPEGVEIPAKTVREAIRGREKRRAFAADGIFDSDMDMDEMDADYEQYGFALYEEEEGVWDEEEDQERVRMDMVPIEKTEEATVWLNCLPTSLPEDLEVFAIPVESSLPYVETVTKRRVRFDAVLIDGERIIGMYMDELHDRVRKVDILYMG</sequence>
<evidence type="ECO:0000313" key="3">
    <source>
        <dbReference type="Proteomes" id="UP000305948"/>
    </source>
</evidence>
<proteinExistence type="predicted"/>
<accession>A0A5C3N960</accession>
<gene>
    <name evidence="2" type="ORF">OE88DRAFT_1654217</name>
</gene>
<dbReference type="OrthoDB" id="2751409at2759"/>
<dbReference type="Pfam" id="PF00646">
    <property type="entry name" value="F-box"/>
    <property type="match status" value="1"/>
</dbReference>
<keyword evidence="3" id="KW-1185">Reference proteome</keyword>
<dbReference type="EMBL" id="ML213506">
    <property type="protein sequence ID" value="TFK53870.1"/>
    <property type="molecule type" value="Genomic_DNA"/>
</dbReference>
<evidence type="ECO:0000313" key="2">
    <source>
        <dbReference type="EMBL" id="TFK53870.1"/>
    </source>
</evidence>
<name>A0A5C3N960_9AGAM</name>
<organism evidence="2 3">
    <name type="scientific">Heliocybe sulcata</name>
    <dbReference type="NCBI Taxonomy" id="5364"/>
    <lineage>
        <taxon>Eukaryota</taxon>
        <taxon>Fungi</taxon>
        <taxon>Dikarya</taxon>
        <taxon>Basidiomycota</taxon>
        <taxon>Agaricomycotina</taxon>
        <taxon>Agaricomycetes</taxon>
        <taxon>Gloeophyllales</taxon>
        <taxon>Gloeophyllaceae</taxon>
        <taxon>Heliocybe</taxon>
    </lineage>
</organism>